<dbReference type="PANTHER" id="PTHR22683">
    <property type="entry name" value="SPORULATION PROTEIN RELATED"/>
    <property type="match status" value="1"/>
</dbReference>
<evidence type="ECO:0000256" key="7">
    <source>
        <dbReference type="ARBA" id="ARBA00022989"/>
    </source>
</evidence>
<evidence type="ECO:0000313" key="12">
    <source>
        <dbReference type="EMBL" id="UMB69164.1"/>
    </source>
</evidence>
<evidence type="ECO:0000256" key="9">
    <source>
        <dbReference type="PROSITE-ProRule" id="PRU00289"/>
    </source>
</evidence>
<evidence type="ECO:0000256" key="4">
    <source>
        <dbReference type="ARBA" id="ARBA00022737"/>
    </source>
</evidence>
<gene>
    <name evidence="12" type="primary">eccCa</name>
    <name evidence="12" type="ORF">MKK62_22805</name>
</gene>
<sequence length="1315" mass="143676">MSRLIFEARRRLPSPVTRKGSINIEAPPELPRVIPPSLLRRALPVVIVLLIVGMIVAMVATGMRLISPQTLFFPFVLLLAATAFFRGDNKSRTEEVDAERADYLRYLSVVRDNIRAQAAAQRAAAEWSHPEPVDLAAIPGSRRQWERDPQDADFLVVRAGVHSAALDTALRVNDTADEVDLEPVSHSALRSLLDTQRTVHDVPTGIDLTKLSRITVLGDADEVRGALRAWVAQAVTWHDPTVLGVAVATPDIESPDWSWVKWLPHVDIPAESDGVGPARYLSTKADELTALLGTTLTDRPAFANGSADALRHLLIIVDDPDFDLAASPLAAGRAGVTVVYRSTQAPHREQYSDPERPILRIAQGTIERWQTGGWQAYIDKADELGVDDAVHIARRLSRWDSNPTHSGLQSTATRGATFTTLLGIPDASQLDVLTLWAPRPRDEELRVPIGVTATGEPLMFDLKDEAEGGMGPHGLMIGMTGAGKSQTLMSILLSLLTTHSADRLIVIYADFKGEAGADIFRNFPQVVAVISNMAEKKSLADRFADTLRGEVSRRETLLREAGRKVQGSAFNSVTEYENAIAAGHDLVPIPTLFVVADEFTLMLADHPEYAELFDYVARKGRSFRIHILFASQTLDVGKIKDIDKNTSYRIGLKVASPAVSRSIIGVEDAYHIEAGKEHKGVGFLVPAPGAAPIKFRSTYVDGIYDPPQTPKTLVVHSVPEPKLFTAGRVEPEQTTIIAKNGHDEPIAPSRKLIATIGDQLARFGPRAPELWLPPLDEVIPLSAALARASVPRGELRWPLGEIDRPFQMRRDPLVFDARTSAGNLLIHGGAKSGKSTALQTFILSAASLHSPREVSFFCLDYGGGQLRALEDLAHVGSVASSLEPERIRRTFGELEQLLRSRQQREVFRDKQGPDDGLGQVFLVIDNLYAFSRDNTDQFNTRNPLLSKVTELVNVGLSYGIHVVVTTPSWLEVPLAMRDGLGMRLELKLHDARDSNVRVVGALHRPAEAVPADQPGRGLTMAAEHFLIAAPDLRQVPAINALHEGITAPPVRLLPTNLDPAALEPVYGGSDRIVIGQREEDLAAVQLDFAQNPLLMVLGDTRTGKTTLLRHIIRTIRDNSTPDRVAFTVLDRRLHLVDEPLFPDNEYTANIDRVTPAMLGLAGLIEKRRPPAGLDASQLTGWSFEGHTHYLIMDDVDQIPDTPAMTGPYVGQRPWTPLIGLLAQAGDLGLRVIVTARASGAAHALMTSPLLRRFNDLQATTLMLSGNPVDGGKIRGQRFDRLPAGRAILLTDSDTPTYVQLVNPLVDESVAAERGR</sequence>
<keyword evidence="13" id="KW-1185">Reference proteome</keyword>
<keyword evidence="6 9" id="KW-0067">ATP-binding</keyword>
<keyword evidence="3 10" id="KW-0812">Transmembrane</keyword>
<evidence type="ECO:0000259" key="11">
    <source>
        <dbReference type="PROSITE" id="PS50901"/>
    </source>
</evidence>
<keyword evidence="7 10" id="KW-1133">Transmembrane helix</keyword>
<dbReference type="RefSeq" id="WP_240260899.1">
    <property type="nucleotide sequence ID" value="NZ_CP092488.2"/>
</dbReference>
<dbReference type="EMBL" id="CP092488">
    <property type="protein sequence ID" value="UMB69164.1"/>
    <property type="molecule type" value="Genomic_DNA"/>
</dbReference>
<proteinExistence type="predicted"/>
<comment type="subcellular location">
    <subcellularLocation>
        <location evidence="1">Cell membrane</location>
        <topology evidence="1">Multi-pass membrane protein</topology>
    </subcellularLocation>
</comment>
<dbReference type="Gene3D" id="3.40.50.300">
    <property type="entry name" value="P-loop containing nucleotide triphosphate hydrolases"/>
    <property type="match status" value="3"/>
</dbReference>
<dbReference type="InterPro" id="IPR023837">
    <property type="entry name" value="EccCb-like_Actinobacteria"/>
</dbReference>
<dbReference type="InterPro" id="IPR003593">
    <property type="entry name" value="AAA+_ATPase"/>
</dbReference>
<feature type="domain" description="FtsK" evidence="11">
    <location>
        <begin position="810"/>
        <end position="995"/>
    </location>
</feature>
<dbReference type="NCBIfam" id="TIGR03925">
    <property type="entry name" value="T7SS_EccC_b"/>
    <property type="match status" value="1"/>
</dbReference>
<dbReference type="InterPro" id="IPR050206">
    <property type="entry name" value="FtsK/SpoIIIE/SftA"/>
</dbReference>
<dbReference type="NCBIfam" id="TIGR03924">
    <property type="entry name" value="T7SS_EccC_a"/>
    <property type="match status" value="1"/>
</dbReference>
<feature type="domain" description="FtsK" evidence="11">
    <location>
        <begin position="455"/>
        <end position="661"/>
    </location>
</feature>
<feature type="binding site" evidence="9">
    <location>
        <begin position="478"/>
        <end position="485"/>
    </location>
    <ligand>
        <name>ATP</name>
        <dbReference type="ChEBI" id="CHEBI:30616"/>
    </ligand>
</feature>
<keyword evidence="4" id="KW-0677">Repeat</keyword>
<reference evidence="12" key="1">
    <citation type="submission" date="2022-08" db="EMBL/GenBank/DDBJ databases">
        <title>Whole genome sequencing of non-tuberculosis mycobacteria type-strains.</title>
        <authorList>
            <person name="Igarashi Y."/>
            <person name="Osugi A."/>
            <person name="Mitarai S."/>
        </authorList>
    </citation>
    <scope>NUCLEOTIDE SEQUENCE</scope>
    <source>
        <strain evidence="12">DSM 45127</strain>
    </source>
</reference>
<keyword evidence="8 10" id="KW-0472">Membrane</keyword>
<dbReference type="Pfam" id="PF01580">
    <property type="entry name" value="FtsK_SpoIIIE"/>
    <property type="match status" value="2"/>
</dbReference>
<evidence type="ECO:0000256" key="3">
    <source>
        <dbReference type="ARBA" id="ARBA00022692"/>
    </source>
</evidence>
<dbReference type="InterPro" id="IPR023836">
    <property type="entry name" value="EccCa-like_Actinobacteria"/>
</dbReference>
<name>A0ABY3VIB7_9MYCO</name>
<evidence type="ECO:0000256" key="8">
    <source>
        <dbReference type="ARBA" id="ARBA00023136"/>
    </source>
</evidence>
<dbReference type="PANTHER" id="PTHR22683:SF1">
    <property type="entry name" value="TYPE VII SECRETION SYSTEM PROTEIN ESSC"/>
    <property type="match status" value="1"/>
</dbReference>
<evidence type="ECO:0000256" key="2">
    <source>
        <dbReference type="ARBA" id="ARBA00022475"/>
    </source>
</evidence>
<feature type="transmembrane region" description="Helical" evidence="10">
    <location>
        <begin position="42"/>
        <end position="60"/>
    </location>
</feature>
<dbReference type="SMART" id="SM00382">
    <property type="entry name" value="AAA"/>
    <property type="match status" value="3"/>
</dbReference>
<feature type="binding site" evidence="9">
    <location>
        <begin position="828"/>
        <end position="835"/>
    </location>
    <ligand>
        <name>ATP</name>
        <dbReference type="ChEBI" id="CHEBI:30616"/>
    </ligand>
</feature>
<organism evidence="12 13">
    <name type="scientific">Mycobacterium paraterrae</name>
    <dbReference type="NCBI Taxonomy" id="577492"/>
    <lineage>
        <taxon>Bacteria</taxon>
        <taxon>Bacillati</taxon>
        <taxon>Actinomycetota</taxon>
        <taxon>Actinomycetes</taxon>
        <taxon>Mycobacteriales</taxon>
        <taxon>Mycobacteriaceae</taxon>
        <taxon>Mycobacterium</taxon>
    </lineage>
</organism>
<evidence type="ECO:0000256" key="1">
    <source>
        <dbReference type="ARBA" id="ARBA00004651"/>
    </source>
</evidence>
<dbReference type="InterPro" id="IPR027417">
    <property type="entry name" value="P-loop_NTPase"/>
</dbReference>
<dbReference type="InterPro" id="IPR002543">
    <property type="entry name" value="FtsK_dom"/>
</dbReference>
<keyword evidence="2" id="KW-1003">Cell membrane</keyword>
<evidence type="ECO:0000256" key="10">
    <source>
        <dbReference type="SAM" id="Phobius"/>
    </source>
</evidence>
<evidence type="ECO:0000256" key="6">
    <source>
        <dbReference type="ARBA" id="ARBA00022840"/>
    </source>
</evidence>
<dbReference type="Proteomes" id="UP001055336">
    <property type="component" value="Chromosome"/>
</dbReference>
<dbReference type="SUPFAM" id="SSF52540">
    <property type="entry name" value="P-loop containing nucleoside triphosphate hydrolases"/>
    <property type="match status" value="3"/>
</dbReference>
<accession>A0ABY3VIB7</accession>
<keyword evidence="5 9" id="KW-0547">Nucleotide-binding</keyword>
<dbReference type="PROSITE" id="PS50901">
    <property type="entry name" value="FTSK"/>
    <property type="match status" value="2"/>
</dbReference>
<protein>
    <submittedName>
        <fullName evidence="12">Type VII secretion protein EccCa</fullName>
    </submittedName>
</protein>
<evidence type="ECO:0000313" key="13">
    <source>
        <dbReference type="Proteomes" id="UP001055336"/>
    </source>
</evidence>
<evidence type="ECO:0000256" key="5">
    <source>
        <dbReference type="ARBA" id="ARBA00022741"/>
    </source>
</evidence>